<dbReference type="InterPro" id="IPR002155">
    <property type="entry name" value="Thiolase"/>
</dbReference>
<reference evidence="2 3" key="1">
    <citation type="submission" date="2024-09" db="EMBL/GenBank/DDBJ databases">
        <authorList>
            <person name="Sun Q."/>
            <person name="Mori K."/>
        </authorList>
    </citation>
    <scope>NUCLEOTIDE SEQUENCE [LARGE SCALE GENOMIC DNA]</scope>
    <source>
        <strain evidence="2 3">CECT 8726</strain>
    </source>
</reference>
<name>A0ABV5JEA2_9RHOB</name>
<dbReference type="InterPro" id="IPR016039">
    <property type="entry name" value="Thiolase-like"/>
</dbReference>
<feature type="domain" description="Thiolase C-terminal" evidence="1">
    <location>
        <begin position="240"/>
        <end position="384"/>
    </location>
</feature>
<dbReference type="PIRSF" id="PIRSF000429">
    <property type="entry name" value="Ac-CoA_Ac_transf"/>
    <property type="match status" value="1"/>
</dbReference>
<accession>A0ABV5JEA2</accession>
<evidence type="ECO:0000259" key="1">
    <source>
        <dbReference type="Pfam" id="PF22691"/>
    </source>
</evidence>
<dbReference type="InterPro" id="IPR055140">
    <property type="entry name" value="Thiolase_C_2"/>
</dbReference>
<dbReference type="PANTHER" id="PTHR42870:SF1">
    <property type="entry name" value="NON-SPECIFIC LIPID-TRANSFER PROTEIN-LIKE 2"/>
    <property type="match status" value="1"/>
</dbReference>
<dbReference type="Proteomes" id="UP001589683">
    <property type="component" value="Unassembled WGS sequence"/>
</dbReference>
<protein>
    <submittedName>
        <fullName evidence="2">Thiolase family protein</fullName>
        <ecNumber evidence="2">2.3.1.-</ecNumber>
    </submittedName>
</protein>
<dbReference type="EC" id="2.3.1.-" evidence="2"/>
<dbReference type="EMBL" id="JBHMEA010000030">
    <property type="protein sequence ID" value="MFB9231801.1"/>
    <property type="molecule type" value="Genomic_DNA"/>
</dbReference>
<keyword evidence="3" id="KW-1185">Reference proteome</keyword>
<dbReference type="Pfam" id="PF22691">
    <property type="entry name" value="Thiolase_C_1"/>
    <property type="match status" value="1"/>
</dbReference>
<dbReference type="SUPFAM" id="SSF53901">
    <property type="entry name" value="Thiolase-like"/>
    <property type="match status" value="2"/>
</dbReference>
<sequence>MNASWSKAVISGIGELKPERKTDGINTMDLLMKVSAQAAQDAGLEPGEIDGLLVGPQVGETPQHVPATVAEYFGMQPVMSNVVDLGGASGPGMIWRAAAAIEMGMCETVLCVLGNHRNPVSPRSPNRNPAREFDTPFGASGANTSYALLMQAHMAKYGCTPEDYATIAAGARANAQLNPMAIFHGKPADVDDILASPMVTSPLHLLEIVMPVAGGEAVIVTTPEKAKRSAHRPVLLLGAGEKITHRAVSQAPSLTSGPLKPSIARALQQAAMDVSDIGFLSLYDCYTIMVAATIEDAGLCKPGAFGQWLRDNDGMGSDARQPINTHGGQLGFGQPDLAGGMTHVVEAVRQLRGTAGGRQIENCETALVTGNGATMSEAVALILGGAS</sequence>
<evidence type="ECO:0000313" key="2">
    <source>
        <dbReference type="EMBL" id="MFB9231801.1"/>
    </source>
</evidence>
<keyword evidence="2" id="KW-0012">Acyltransferase</keyword>
<gene>
    <name evidence="2" type="ORF">ACFFUT_08385</name>
</gene>
<keyword evidence="2" id="KW-0808">Transferase</keyword>
<proteinExistence type="predicted"/>
<dbReference type="RefSeq" id="WP_213891056.1">
    <property type="nucleotide sequence ID" value="NZ_JAGFNU010000018.1"/>
</dbReference>
<dbReference type="PANTHER" id="PTHR42870">
    <property type="entry name" value="ACETYL-COA C-ACETYLTRANSFERASE"/>
    <property type="match status" value="1"/>
</dbReference>
<organism evidence="2 3">
    <name type="scientific">Pseudohalocynthiibacter aestuariivivens</name>
    <dbReference type="NCBI Taxonomy" id="1591409"/>
    <lineage>
        <taxon>Bacteria</taxon>
        <taxon>Pseudomonadati</taxon>
        <taxon>Pseudomonadota</taxon>
        <taxon>Alphaproteobacteria</taxon>
        <taxon>Rhodobacterales</taxon>
        <taxon>Paracoccaceae</taxon>
        <taxon>Pseudohalocynthiibacter</taxon>
    </lineage>
</organism>
<dbReference type="Gene3D" id="3.40.47.10">
    <property type="match status" value="1"/>
</dbReference>
<evidence type="ECO:0000313" key="3">
    <source>
        <dbReference type="Proteomes" id="UP001589683"/>
    </source>
</evidence>
<dbReference type="CDD" id="cd00829">
    <property type="entry name" value="SCP-x_thiolase"/>
    <property type="match status" value="1"/>
</dbReference>
<comment type="caution">
    <text evidence="2">The sequence shown here is derived from an EMBL/GenBank/DDBJ whole genome shotgun (WGS) entry which is preliminary data.</text>
</comment>
<dbReference type="GO" id="GO:0016746">
    <property type="term" value="F:acyltransferase activity"/>
    <property type="evidence" value="ECO:0007669"/>
    <property type="project" value="UniProtKB-KW"/>
</dbReference>